<feature type="chain" id="PRO_5042125326" description="Ion transport domain-containing protein" evidence="2">
    <location>
        <begin position="27"/>
        <end position="587"/>
    </location>
</feature>
<gene>
    <name evidence="3" type="ORF">CYMTET_20880</name>
</gene>
<evidence type="ECO:0000313" key="4">
    <source>
        <dbReference type="Proteomes" id="UP001190700"/>
    </source>
</evidence>
<feature type="compositionally biased region" description="Basic and acidic residues" evidence="1">
    <location>
        <begin position="291"/>
        <end position="302"/>
    </location>
</feature>
<comment type="caution">
    <text evidence="3">The sequence shown here is derived from an EMBL/GenBank/DDBJ whole genome shotgun (WGS) entry which is preliminary data.</text>
</comment>
<feature type="non-terminal residue" evidence="3">
    <location>
        <position position="1"/>
    </location>
</feature>
<evidence type="ECO:0000256" key="2">
    <source>
        <dbReference type="SAM" id="SignalP"/>
    </source>
</evidence>
<name>A0AAE0L3S6_9CHLO</name>
<keyword evidence="2" id="KW-0732">Signal</keyword>
<evidence type="ECO:0000313" key="3">
    <source>
        <dbReference type="EMBL" id="KAK3270739.1"/>
    </source>
</evidence>
<dbReference type="Gene3D" id="1.10.287.70">
    <property type="match status" value="1"/>
</dbReference>
<accession>A0AAE0L3S6</accession>
<feature type="compositionally biased region" description="Low complexity" evidence="1">
    <location>
        <begin position="328"/>
        <end position="340"/>
    </location>
</feature>
<feature type="region of interest" description="Disordered" evidence="1">
    <location>
        <begin position="280"/>
        <end position="352"/>
    </location>
</feature>
<dbReference type="Proteomes" id="UP001190700">
    <property type="component" value="Unassembled WGS sequence"/>
</dbReference>
<dbReference type="EMBL" id="LGRX02010223">
    <property type="protein sequence ID" value="KAK3270739.1"/>
    <property type="molecule type" value="Genomic_DNA"/>
</dbReference>
<feature type="region of interest" description="Disordered" evidence="1">
    <location>
        <begin position="372"/>
        <end position="417"/>
    </location>
</feature>
<sequence>QIFFVTFMVIVFLFLLNALLAIIVNAMDGVKAEKNSHHEESNIVSDLHGISKYYANHAMASLRQALQAKSEEGVPTLTEKDVRHQLVQWGAAANAESLDVGEEVAIASPRGCHNEPHASLSEFGMSQDVIQVESAVFSSEGMNLAITDLAEKYGFMNTNTSVAHRNDTYDIWKAEKPSDEMSAAMSGLTPAEQSQAAYLVRKIMLELGRDPETVQGIIKEMKMAELQETQLEREKARQSHEAEQSRHARSVECAVDQLSCDVRNVEKLLLAMAAAHSAKQWEPAAQPDTPHAQRRDGSKYVSREGGGPQRESPALSEQRTEPPQNWAQRSRPPSKSSQQREPPPASGQAALGDELPLKEAVLLPEEGFAQMGHMSESRQRQGWGKSPGEREERATRTSTRPRRSSTRTTEQPDENRTLFMAMPSINDMKYFLGYQAPPTSSRLAESRLENGDDALVNGNGRSDNPDSLRDAEVLIAYSGGAHGVNISAYGISAGDESDSGDKEVLSDLRGFSSQVNEVRLVGFQGHVGFPHCADIGALICLFYECLVGYPTVAFISLALSQSTAGSPHGYYLESWSFQEAQRNIAND</sequence>
<organism evidence="3 4">
    <name type="scientific">Cymbomonas tetramitiformis</name>
    <dbReference type="NCBI Taxonomy" id="36881"/>
    <lineage>
        <taxon>Eukaryota</taxon>
        <taxon>Viridiplantae</taxon>
        <taxon>Chlorophyta</taxon>
        <taxon>Pyramimonadophyceae</taxon>
        <taxon>Pyramimonadales</taxon>
        <taxon>Pyramimonadaceae</taxon>
        <taxon>Cymbomonas</taxon>
    </lineage>
</organism>
<feature type="region of interest" description="Disordered" evidence="1">
    <location>
        <begin position="230"/>
        <end position="250"/>
    </location>
</feature>
<protein>
    <recommendedName>
        <fullName evidence="5">Ion transport domain-containing protein</fullName>
    </recommendedName>
</protein>
<proteinExistence type="predicted"/>
<keyword evidence="4" id="KW-1185">Reference proteome</keyword>
<dbReference type="AlphaFoldDB" id="A0AAE0L3S6"/>
<feature type="signal peptide" evidence="2">
    <location>
        <begin position="1"/>
        <end position="26"/>
    </location>
</feature>
<evidence type="ECO:0008006" key="5">
    <source>
        <dbReference type="Google" id="ProtNLM"/>
    </source>
</evidence>
<evidence type="ECO:0000256" key="1">
    <source>
        <dbReference type="SAM" id="MobiDB-lite"/>
    </source>
</evidence>
<feature type="compositionally biased region" description="Polar residues" evidence="1">
    <location>
        <begin position="315"/>
        <end position="327"/>
    </location>
</feature>
<reference evidence="3 4" key="1">
    <citation type="journal article" date="2015" name="Genome Biol. Evol.">
        <title>Comparative Genomics of a Bacterivorous Green Alga Reveals Evolutionary Causalities and Consequences of Phago-Mixotrophic Mode of Nutrition.</title>
        <authorList>
            <person name="Burns J.A."/>
            <person name="Paasch A."/>
            <person name="Narechania A."/>
            <person name="Kim E."/>
        </authorList>
    </citation>
    <scope>NUCLEOTIDE SEQUENCE [LARGE SCALE GENOMIC DNA]</scope>
    <source>
        <strain evidence="3 4">PLY_AMNH</strain>
    </source>
</reference>